<feature type="region of interest" description="Disordered" evidence="1">
    <location>
        <begin position="684"/>
        <end position="716"/>
    </location>
</feature>
<feature type="compositionally biased region" description="Low complexity" evidence="1">
    <location>
        <begin position="948"/>
        <end position="963"/>
    </location>
</feature>
<feature type="region of interest" description="Disordered" evidence="1">
    <location>
        <begin position="515"/>
        <end position="534"/>
    </location>
</feature>
<feature type="compositionally biased region" description="Polar residues" evidence="1">
    <location>
        <begin position="229"/>
        <end position="252"/>
    </location>
</feature>
<feature type="region of interest" description="Disordered" evidence="1">
    <location>
        <begin position="420"/>
        <end position="446"/>
    </location>
</feature>
<feature type="compositionally biased region" description="Basic and acidic residues" evidence="1">
    <location>
        <begin position="836"/>
        <end position="851"/>
    </location>
</feature>
<feature type="compositionally biased region" description="Polar residues" evidence="1">
    <location>
        <begin position="982"/>
        <end position="992"/>
    </location>
</feature>
<evidence type="ECO:0000313" key="3">
    <source>
        <dbReference type="Proteomes" id="UP000799302"/>
    </source>
</evidence>
<feature type="region of interest" description="Disordered" evidence="1">
    <location>
        <begin position="565"/>
        <end position="629"/>
    </location>
</feature>
<dbReference type="EMBL" id="MU004246">
    <property type="protein sequence ID" value="KAF2663268.1"/>
    <property type="molecule type" value="Genomic_DNA"/>
</dbReference>
<feature type="compositionally biased region" description="Pro residues" evidence="1">
    <location>
        <begin position="996"/>
        <end position="1008"/>
    </location>
</feature>
<feature type="compositionally biased region" description="Polar residues" evidence="1">
    <location>
        <begin position="889"/>
        <end position="908"/>
    </location>
</feature>
<feature type="compositionally biased region" description="Polar residues" evidence="1">
    <location>
        <begin position="739"/>
        <end position="750"/>
    </location>
</feature>
<feature type="compositionally biased region" description="Polar residues" evidence="1">
    <location>
        <begin position="1019"/>
        <end position="1038"/>
    </location>
</feature>
<feature type="compositionally biased region" description="Basic and acidic residues" evidence="1">
    <location>
        <begin position="461"/>
        <end position="470"/>
    </location>
</feature>
<dbReference type="AlphaFoldDB" id="A0A6A6TWN0"/>
<feature type="compositionally biased region" description="Polar residues" evidence="1">
    <location>
        <begin position="1102"/>
        <end position="1119"/>
    </location>
</feature>
<sequence length="1274" mass="138323">MNRYFTKRRAKKVQPEPKFEVDLTSALPSSDNFRTSLMMDGFSKRFSLLREQDDPNSLMGKASDDSVLAPRRQSRMMGQFGFGGGMLDDIAEVSSISGSIRPPFASNGRAGSYISDTGYDTDDNSINGGVMNRARPGEGNILFGGRQKVYKIPTAGPASTSSLEGPNGMRGRALYDDDVHMSTFQRFRHDERERERLRKEDEPRARSGAEEDSPSKPQSPGLHDGINRHASTSTTSAPSIGRTSTAATSIASQVGALPTSTTTSPPALNSPSFATTSPPLERSTTKSRRLYDQVLTRDMEDQQTSAITRLNSIQKAKGRTSPPFSRTGSKQGGREPYRVPSSPTRMSPPATTQEYRPNFPLSDTPLPQPPAESQANLPRFGKNPLISAISPNDRGKATAMGAFNKPTQFSETQYLQRQMTLRRTQEQERNSRVGSGAPGTDSQPIQTQLDRPIVAATPLPEHIKQDEPKLSFDGSDSRSIYAQSSYSGRSRAGTNASATEAFSVFQKAANQMKASNANSHAVQPVQKDSPPQLAAIKQDASRTNFFFNSRDSSGSEYESQAPAFRLPPITPVQPSNASSGTAQSGHPAFRSRLNGASVSAKENMPMRQNPYGDKINETEEHQSRRPSQIDEAAASPNALGPANGGLSGLIHQHLRQHSASSSYYGDFDDVAPPVPQFPSKLALRTRDVSPPPMAKPTEAATPAESNYSHASNPFDLEGLKNSVDEVAAHYSPVSPVEENASNNQGESSPNARASRRRGYSRAADTTDDMPWNHEMPKMHGRAPSADTINEQDAFTSEIAKRRRDLQERLKARMDESPAPSPQPEDRFMPGPFRGLEMLRTKSSRESIKKGSEGTQANKPNKLFGLGASNGSFIQERPSFQSDRWRSEESSYAASIRSRSNSRPATSRSVAAKNYPVSNGFESGRSSDDYPPNARDRKGSNPPQVSAHNNSSRSRSNSQQSNGRSRSRNGRYKDDLEKAMVEGSSSRVTTQIYQDPPTIPEDSPPPMPPIDMAQRFAPDPTSNPLKIQTARSTPGNNSYFDAKPGLYPPPALHSPMSASSVTSSPRLPIPGSSALSPGMSPRPSPGFAPHNAMGRNSPAPFPNVSTPPLSGSSTPIAQTFSNSSAPSIASSSSRARSQSRKRSIQKHQIGEPRLISTTSVLDTVELSAAANLQHGMDDFQHGAPPVPPINPMRRKFGFNRGEEDVRDFSAPASYQQYGQSMHSGENGTPFKSRHRLRKSSSEGEKLGMRLRAQSQANASNPALRTARPVMEGGMF</sequence>
<dbReference type="OrthoDB" id="5335210at2759"/>
<keyword evidence="3" id="KW-1185">Reference proteome</keyword>
<evidence type="ECO:0000313" key="2">
    <source>
        <dbReference type="EMBL" id="KAF2663268.1"/>
    </source>
</evidence>
<gene>
    <name evidence="2" type="ORF">BT63DRAFT_123448</name>
</gene>
<feature type="compositionally biased region" description="Basic and acidic residues" evidence="1">
    <location>
        <begin position="970"/>
        <end position="979"/>
    </location>
</feature>
<protein>
    <submittedName>
        <fullName evidence="2">Uncharacterized protein</fullName>
    </submittedName>
</protein>
<evidence type="ECO:0000256" key="1">
    <source>
        <dbReference type="SAM" id="MobiDB-lite"/>
    </source>
</evidence>
<feature type="compositionally biased region" description="Polar residues" evidence="1">
    <location>
        <begin position="868"/>
        <end position="881"/>
    </location>
</feature>
<reference evidence="2" key="1">
    <citation type="journal article" date="2020" name="Stud. Mycol.">
        <title>101 Dothideomycetes genomes: a test case for predicting lifestyles and emergence of pathogens.</title>
        <authorList>
            <person name="Haridas S."/>
            <person name="Albert R."/>
            <person name="Binder M."/>
            <person name="Bloem J."/>
            <person name="Labutti K."/>
            <person name="Salamov A."/>
            <person name="Andreopoulos B."/>
            <person name="Baker S."/>
            <person name="Barry K."/>
            <person name="Bills G."/>
            <person name="Bluhm B."/>
            <person name="Cannon C."/>
            <person name="Castanera R."/>
            <person name="Culley D."/>
            <person name="Daum C."/>
            <person name="Ezra D."/>
            <person name="Gonzalez J."/>
            <person name="Henrissat B."/>
            <person name="Kuo A."/>
            <person name="Liang C."/>
            <person name="Lipzen A."/>
            <person name="Lutzoni F."/>
            <person name="Magnuson J."/>
            <person name="Mondo S."/>
            <person name="Nolan M."/>
            <person name="Ohm R."/>
            <person name="Pangilinan J."/>
            <person name="Park H.-J."/>
            <person name="Ramirez L."/>
            <person name="Alfaro M."/>
            <person name="Sun H."/>
            <person name="Tritt A."/>
            <person name="Yoshinaga Y."/>
            <person name="Zwiers L.-H."/>
            <person name="Turgeon B."/>
            <person name="Goodwin S."/>
            <person name="Spatafora J."/>
            <person name="Crous P."/>
            <person name="Grigoriev I."/>
        </authorList>
    </citation>
    <scope>NUCLEOTIDE SEQUENCE</scope>
    <source>
        <strain evidence="2">CBS 115976</strain>
    </source>
</reference>
<feature type="compositionally biased region" description="Low complexity" evidence="1">
    <location>
        <begin position="256"/>
        <end position="272"/>
    </location>
</feature>
<feature type="region of interest" description="Disordered" evidence="1">
    <location>
        <begin position="733"/>
        <end position="772"/>
    </location>
</feature>
<feature type="compositionally biased region" description="Polar residues" evidence="1">
    <location>
        <begin position="341"/>
        <end position="355"/>
    </location>
</feature>
<dbReference type="Proteomes" id="UP000799302">
    <property type="component" value="Unassembled WGS sequence"/>
</dbReference>
<name>A0A6A6TWN0_9PEZI</name>
<feature type="compositionally biased region" description="Polar residues" evidence="1">
    <location>
        <begin position="572"/>
        <end position="584"/>
    </location>
</feature>
<feature type="compositionally biased region" description="Basic and acidic residues" evidence="1">
    <location>
        <begin position="614"/>
        <end position="623"/>
    </location>
</feature>
<feature type="region of interest" description="Disordered" evidence="1">
    <location>
        <begin position="458"/>
        <end position="477"/>
    </location>
</feature>
<feature type="compositionally biased region" description="Low complexity" evidence="1">
    <location>
        <begin position="1053"/>
        <end position="1063"/>
    </location>
</feature>
<feature type="compositionally biased region" description="Basic and acidic residues" evidence="1">
    <location>
        <begin position="289"/>
        <end position="300"/>
    </location>
</feature>
<feature type="compositionally biased region" description="Polar residues" evidence="1">
    <location>
        <begin position="302"/>
        <end position="314"/>
    </location>
</feature>
<feature type="compositionally biased region" description="Polar residues" evidence="1">
    <location>
        <begin position="1251"/>
        <end position="1261"/>
    </location>
</feature>
<accession>A0A6A6TWN0</accession>
<feature type="region of interest" description="Disordered" evidence="1">
    <location>
        <begin position="812"/>
        <end position="1150"/>
    </location>
</feature>
<proteinExistence type="predicted"/>
<feature type="compositionally biased region" description="Low complexity" evidence="1">
    <location>
        <begin position="1120"/>
        <end position="1135"/>
    </location>
</feature>
<feature type="compositionally biased region" description="Basic and acidic residues" evidence="1">
    <location>
        <begin position="187"/>
        <end position="209"/>
    </location>
</feature>
<feature type="region of interest" description="Disordered" evidence="1">
    <location>
        <begin position="1217"/>
        <end position="1274"/>
    </location>
</feature>
<organism evidence="2 3">
    <name type="scientific">Microthyrium microscopicum</name>
    <dbReference type="NCBI Taxonomy" id="703497"/>
    <lineage>
        <taxon>Eukaryota</taxon>
        <taxon>Fungi</taxon>
        <taxon>Dikarya</taxon>
        <taxon>Ascomycota</taxon>
        <taxon>Pezizomycotina</taxon>
        <taxon>Dothideomycetes</taxon>
        <taxon>Dothideomycetes incertae sedis</taxon>
        <taxon>Microthyriales</taxon>
        <taxon>Microthyriaceae</taxon>
        <taxon>Microthyrium</taxon>
    </lineage>
</organism>
<feature type="region of interest" description="Disordered" evidence="1">
    <location>
        <begin position="153"/>
        <end position="381"/>
    </location>
</feature>